<dbReference type="PANTHER" id="PTHR12210">
    <property type="entry name" value="DULLARD PROTEIN PHOSPHATASE"/>
    <property type="match status" value="1"/>
</dbReference>
<comment type="subcellular location">
    <subcellularLocation>
        <location evidence="2 13">Mitochondrion inner membrane</location>
        <topology evidence="2 13">Single-pass membrane protein</topology>
    </subcellularLocation>
</comment>
<feature type="domain" description="FCP1 homology" evidence="14">
    <location>
        <begin position="261"/>
        <end position="405"/>
    </location>
</feature>
<evidence type="ECO:0000256" key="6">
    <source>
        <dbReference type="ARBA" id="ARBA00022792"/>
    </source>
</evidence>
<dbReference type="InterPro" id="IPR050365">
    <property type="entry name" value="TIM50"/>
</dbReference>
<proteinExistence type="inferred from homology"/>
<dbReference type="InterPro" id="IPR004274">
    <property type="entry name" value="FCP1_dom"/>
</dbReference>
<dbReference type="GO" id="GO:0015031">
    <property type="term" value="P:protein transport"/>
    <property type="evidence" value="ECO:0007669"/>
    <property type="project" value="UniProtKB-KW"/>
</dbReference>
<reference evidence="15" key="1">
    <citation type="submission" date="2023-10" db="EMBL/GenBank/DDBJ databases">
        <title>Genome assembly of Pristionchus species.</title>
        <authorList>
            <person name="Yoshida K."/>
            <person name="Sommer R.J."/>
        </authorList>
    </citation>
    <scope>NUCLEOTIDE SEQUENCE</scope>
    <source>
        <strain evidence="15">RS0144</strain>
    </source>
</reference>
<dbReference type="Gene3D" id="3.40.50.1000">
    <property type="entry name" value="HAD superfamily/HAD-like"/>
    <property type="match status" value="1"/>
</dbReference>
<keyword evidence="16" id="KW-1185">Reference proteome</keyword>
<keyword evidence="8 13" id="KW-0809">Transit peptide</keyword>
<dbReference type="Pfam" id="PF03031">
    <property type="entry name" value="NIF"/>
    <property type="match status" value="1"/>
</dbReference>
<comment type="subunit">
    <text evidence="13">Component of the TIM23 complex.</text>
</comment>
<dbReference type="EMBL" id="BTSX01000001">
    <property type="protein sequence ID" value="GMS81464.1"/>
    <property type="molecule type" value="Genomic_DNA"/>
</dbReference>
<evidence type="ECO:0000256" key="11">
    <source>
        <dbReference type="ARBA" id="ARBA00023128"/>
    </source>
</evidence>
<feature type="non-terminal residue" evidence="15">
    <location>
        <position position="1"/>
    </location>
</feature>
<keyword evidence="12 13" id="KW-0472">Membrane</keyword>
<dbReference type="InterPro" id="IPR023214">
    <property type="entry name" value="HAD_sf"/>
</dbReference>
<keyword evidence="7 13" id="KW-0653">Protein transport</keyword>
<sequence>RWPPDGRSALLMYTVSRIVRLPATRALALSLHSRNALVASSRSFSSANDEKEKFKSLLSASNVRSPYADPSRARVTPEFVIAPAQKRQLSSEKPPSIEEPAKEPITKAVEQREPIKFVEEESAPKPAPTERADRLTREIEEQYKMAQALPKTSALKRLKDKWGLSIDESASDEEKKRQRTTRNTKVGGVFLLGSSIVGLVSFCLYYGRGERDAATGQLIRDEYTGSLLAPFYRIVKGMKEWRDYVVEPARDKLLPDQLPMYVNPKYTIVIEMKNVLVSPEWTYKTGYRFKLRPALDYFLDVVGYPNFEVVIYTSESSMTADPVINTLDPKGRIMFRLFRDCTKYQNGHHIKDLSRLNRDLSKVIHIDFDPNSSSLHPENVLHVPKWDGSMSDTSLVDLAELLKTIHLSDVEDVRPVLEYYSSFDDPAKEFRKRAVYLAAQENQKKSAAEAGQDSSLVKRYTGKLFGFRRHASA</sequence>
<dbReference type="SMART" id="SM00577">
    <property type="entry name" value="CPDc"/>
    <property type="match status" value="1"/>
</dbReference>
<evidence type="ECO:0000256" key="9">
    <source>
        <dbReference type="ARBA" id="ARBA00022989"/>
    </source>
</evidence>
<keyword evidence="4 13" id="KW-0813">Transport</keyword>
<dbReference type="InterPro" id="IPR036412">
    <property type="entry name" value="HAD-like_sf"/>
</dbReference>
<comment type="function">
    <text evidence="1 13">Essential component of the TIM23 complex, a complex that mediates the translocation of transit peptide-containing proteins across the mitochondrial inner membrane.</text>
</comment>
<feature type="transmembrane region" description="Helical" evidence="13">
    <location>
        <begin position="186"/>
        <end position="207"/>
    </location>
</feature>
<name>A0AAV5SJ72_9BILA</name>
<dbReference type="CDD" id="cd07521">
    <property type="entry name" value="HAD_FCP1-like"/>
    <property type="match status" value="1"/>
</dbReference>
<keyword evidence="9 13" id="KW-1133">Transmembrane helix</keyword>
<evidence type="ECO:0000256" key="4">
    <source>
        <dbReference type="ARBA" id="ARBA00022448"/>
    </source>
</evidence>
<evidence type="ECO:0000256" key="5">
    <source>
        <dbReference type="ARBA" id="ARBA00022692"/>
    </source>
</evidence>
<evidence type="ECO:0000313" key="16">
    <source>
        <dbReference type="Proteomes" id="UP001432027"/>
    </source>
</evidence>
<dbReference type="PROSITE" id="PS50969">
    <property type="entry name" value="FCP1"/>
    <property type="match status" value="1"/>
</dbReference>
<evidence type="ECO:0000313" key="15">
    <source>
        <dbReference type="EMBL" id="GMS81464.1"/>
    </source>
</evidence>
<evidence type="ECO:0000256" key="8">
    <source>
        <dbReference type="ARBA" id="ARBA00022946"/>
    </source>
</evidence>
<comment type="similarity">
    <text evidence="3 13">Belongs to the TIM50 family.</text>
</comment>
<accession>A0AAV5SJ72</accession>
<keyword evidence="10 13" id="KW-0811">Translocation</keyword>
<protein>
    <recommendedName>
        <fullName evidence="13">Mitochondrial import inner membrane translocase subunit TIM50</fullName>
    </recommendedName>
</protein>
<dbReference type="SUPFAM" id="SSF56784">
    <property type="entry name" value="HAD-like"/>
    <property type="match status" value="1"/>
</dbReference>
<evidence type="ECO:0000256" key="12">
    <source>
        <dbReference type="ARBA" id="ARBA00023136"/>
    </source>
</evidence>
<dbReference type="Proteomes" id="UP001432027">
    <property type="component" value="Unassembled WGS sequence"/>
</dbReference>
<keyword evidence="11 13" id="KW-0496">Mitochondrion</keyword>
<dbReference type="FunFam" id="3.40.50.1000:FF:000019">
    <property type="entry name" value="Mitochondrial import inner membrane translocase subunit TIM50"/>
    <property type="match status" value="1"/>
</dbReference>
<dbReference type="AlphaFoldDB" id="A0AAV5SJ72"/>
<evidence type="ECO:0000256" key="10">
    <source>
        <dbReference type="ARBA" id="ARBA00023010"/>
    </source>
</evidence>
<dbReference type="GO" id="GO:0005744">
    <property type="term" value="C:TIM23 mitochondrial import inner membrane translocase complex"/>
    <property type="evidence" value="ECO:0007669"/>
    <property type="project" value="UniProtKB-UniRule"/>
</dbReference>
<gene>
    <name evidence="15" type="ORF">PENTCL1PPCAC_3639</name>
</gene>
<evidence type="ECO:0000259" key="14">
    <source>
        <dbReference type="PROSITE" id="PS50969"/>
    </source>
</evidence>
<keyword evidence="6" id="KW-0999">Mitochondrion inner membrane</keyword>
<evidence type="ECO:0000256" key="7">
    <source>
        <dbReference type="ARBA" id="ARBA00022927"/>
    </source>
</evidence>
<comment type="caution">
    <text evidence="15">The sequence shown here is derived from an EMBL/GenBank/DDBJ whole genome shotgun (WGS) entry which is preliminary data.</text>
</comment>
<evidence type="ECO:0000256" key="2">
    <source>
        <dbReference type="ARBA" id="ARBA00004434"/>
    </source>
</evidence>
<keyword evidence="5 13" id="KW-0812">Transmembrane</keyword>
<organism evidence="15 16">
    <name type="scientific">Pristionchus entomophagus</name>
    <dbReference type="NCBI Taxonomy" id="358040"/>
    <lineage>
        <taxon>Eukaryota</taxon>
        <taxon>Metazoa</taxon>
        <taxon>Ecdysozoa</taxon>
        <taxon>Nematoda</taxon>
        <taxon>Chromadorea</taxon>
        <taxon>Rhabditida</taxon>
        <taxon>Rhabditina</taxon>
        <taxon>Diplogasteromorpha</taxon>
        <taxon>Diplogasteroidea</taxon>
        <taxon>Neodiplogasteridae</taxon>
        <taxon>Pristionchus</taxon>
    </lineage>
</organism>
<evidence type="ECO:0000256" key="3">
    <source>
        <dbReference type="ARBA" id="ARBA00006344"/>
    </source>
</evidence>
<evidence type="ECO:0000256" key="13">
    <source>
        <dbReference type="RuleBase" id="RU365079"/>
    </source>
</evidence>
<evidence type="ECO:0000256" key="1">
    <source>
        <dbReference type="ARBA" id="ARBA00002959"/>
    </source>
</evidence>